<dbReference type="RefSeq" id="WP_204464502.1">
    <property type="nucleotide sequence ID" value="NZ_JAFBCV010000002.1"/>
</dbReference>
<dbReference type="Proteomes" id="UP001179280">
    <property type="component" value="Unassembled WGS sequence"/>
</dbReference>
<evidence type="ECO:0008006" key="3">
    <source>
        <dbReference type="Google" id="ProtNLM"/>
    </source>
</evidence>
<dbReference type="InterPro" id="IPR036249">
    <property type="entry name" value="Thioredoxin-like_sf"/>
</dbReference>
<sequence length="131" mass="14913">MVQKKVIFLIASVLCISLWLNGCTYLSSALSSPKLHSEEADTSVTLLFSDPNELKNEKTYYDALYAVQNKHGHTITELIISESTNRQAIEYYSIETFPTMVIYQGEEELIRFSGEQEQAFLQTQLEAFFGN</sequence>
<accession>A0ABS2SPP9</accession>
<dbReference type="SUPFAM" id="SSF52833">
    <property type="entry name" value="Thioredoxin-like"/>
    <property type="match status" value="1"/>
</dbReference>
<dbReference type="EMBL" id="JAFBCV010000002">
    <property type="protein sequence ID" value="MBM7837501.1"/>
    <property type="molecule type" value="Genomic_DNA"/>
</dbReference>
<name>A0ABS2SPP9_9BACI</name>
<keyword evidence="2" id="KW-1185">Reference proteome</keyword>
<comment type="caution">
    <text evidence="1">The sequence shown here is derived from an EMBL/GenBank/DDBJ whole genome shotgun (WGS) entry which is preliminary data.</text>
</comment>
<protein>
    <recommendedName>
        <fullName evidence="3">Small peptidoglycan-associated lipoprotein</fullName>
    </recommendedName>
</protein>
<reference evidence="1" key="1">
    <citation type="submission" date="2021-01" db="EMBL/GenBank/DDBJ databases">
        <title>Genomic Encyclopedia of Type Strains, Phase IV (KMG-IV): sequencing the most valuable type-strain genomes for metagenomic binning, comparative biology and taxonomic classification.</title>
        <authorList>
            <person name="Goeker M."/>
        </authorList>
    </citation>
    <scope>NUCLEOTIDE SEQUENCE</scope>
    <source>
        <strain evidence="1">DSM 21943</strain>
    </source>
</reference>
<organism evidence="1 2">
    <name type="scientific">Shouchella xiaoxiensis</name>
    <dbReference type="NCBI Taxonomy" id="766895"/>
    <lineage>
        <taxon>Bacteria</taxon>
        <taxon>Bacillati</taxon>
        <taxon>Bacillota</taxon>
        <taxon>Bacilli</taxon>
        <taxon>Bacillales</taxon>
        <taxon>Bacillaceae</taxon>
        <taxon>Shouchella</taxon>
    </lineage>
</organism>
<gene>
    <name evidence="1" type="ORF">JOC54_000732</name>
</gene>
<evidence type="ECO:0000313" key="1">
    <source>
        <dbReference type="EMBL" id="MBM7837501.1"/>
    </source>
</evidence>
<proteinExistence type="predicted"/>
<evidence type="ECO:0000313" key="2">
    <source>
        <dbReference type="Proteomes" id="UP001179280"/>
    </source>
</evidence>